<evidence type="ECO:0000313" key="11">
    <source>
        <dbReference type="Proteomes" id="UP000298058"/>
    </source>
</evidence>
<accession>A0A4R9M226</accession>
<feature type="transmembrane region" description="Helical" evidence="8">
    <location>
        <begin position="373"/>
        <end position="395"/>
    </location>
</feature>
<evidence type="ECO:0000256" key="4">
    <source>
        <dbReference type="ARBA" id="ARBA00022989"/>
    </source>
</evidence>
<keyword evidence="11" id="KW-1185">Reference proteome</keyword>
<evidence type="ECO:0000256" key="7">
    <source>
        <dbReference type="SAM" id="MobiDB-lite"/>
    </source>
</evidence>
<protein>
    <submittedName>
        <fullName evidence="10">NADH-quinone oxidoreductase subunit M</fullName>
    </submittedName>
</protein>
<dbReference type="InterPro" id="IPR010227">
    <property type="entry name" value="NADH_Q_OxRdtase_chainM/4"/>
</dbReference>
<feature type="transmembrane region" description="Helical" evidence="8">
    <location>
        <begin position="207"/>
        <end position="228"/>
    </location>
</feature>
<keyword evidence="3 6" id="KW-0812">Transmembrane</keyword>
<feature type="transmembrane region" description="Helical" evidence="8">
    <location>
        <begin position="304"/>
        <end position="323"/>
    </location>
</feature>
<evidence type="ECO:0000313" key="10">
    <source>
        <dbReference type="EMBL" id="TGN20152.1"/>
    </source>
</evidence>
<reference evidence="10" key="1">
    <citation type="journal article" date="2019" name="PLoS Negl. Trop. Dis.">
        <title>Revisiting the worldwide diversity of Leptospira species in the environment.</title>
        <authorList>
            <person name="Vincent A.T."/>
            <person name="Schiettekatte O."/>
            <person name="Bourhy P."/>
            <person name="Veyrier F.J."/>
            <person name="Picardeau M."/>
        </authorList>
    </citation>
    <scope>NUCLEOTIDE SEQUENCE [LARGE SCALE GENOMIC DNA]</scope>
    <source>
        <strain evidence="10">201300427</strain>
    </source>
</reference>
<dbReference type="PRINTS" id="PR01437">
    <property type="entry name" value="NUOXDRDTASE4"/>
</dbReference>
<evidence type="ECO:0000256" key="8">
    <source>
        <dbReference type="SAM" id="Phobius"/>
    </source>
</evidence>
<evidence type="ECO:0000256" key="2">
    <source>
        <dbReference type="ARBA" id="ARBA00009025"/>
    </source>
</evidence>
<feature type="transmembrane region" description="Helical" evidence="8">
    <location>
        <begin position="114"/>
        <end position="132"/>
    </location>
</feature>
<feature type="transmembrane region" description="Helical" evidence="8">
    <location>
        <begin position="138"/>
        <end position="155"/>
    </location>
</feature>
<dbReference type="RefSeq" id="WP_135759548.1">
    <property type="nucleotide sequence ID" value="NZ_RQHW01000016.1"/>
</dbReference>
<feature type="region of interest" description="Disordered" evidence="7">
    <location>
        <begin position="544"/>
        <end position="583"/>
    </location>
</feature>
<feature type="transmembrane region" description="Helical" evidence="8">
    <location>
        <begin position="279"/>
        <end position="297"/>
    </location>
</feature>
<dbReference type="NCBIfam" id="TIGR01972">
    <property type="entry name" value="NDH_I_M"/>
    <property type="match status" value="1"/>
</dbReference>
<dbReference type="GO" id="GO:0016020">
    <property type="term" value="C:membrane"/>
    <property type="evidence" value="ECO:0007669"/>
    <property type="project" value="UniProtKB-SubCell"/>
</dbReference>
<name>A0A4R9M226_9LEPT</name>
<dbReference type="GO" id="GO:0012505">
    <property type="term" value="C:endomembrane system"/>
    <property type="evidence" value="ECO:0007669"/>
    <property type="project" value="UniProtKB-SubCell"/>
</dbReference>
<feature type="transmembrane region" description="Helical" evidence="8">
    <location>
        <begin position="29"/>
        <end position="51"/>
    </location>
</feature>
<comment type="subcellular location">
    <subcellularLocation>
        <location evidence="1">Endomembrane system</location>
        <topology evidence="1">Multi-pass membrane protein</topology>
    </subcellularLocation>
    <subcellularLocation>
        <location evidence="6">Membrane</location>
        <topology evidence="6">Multi-pass membrane protein</topology>
    </subcellularLocation>
</comment>
<dbReference type="GO" id="GO:0048039">
    <property type="term" value="F:ubiquinone binding"/>
    <property type="evidence" value="ECO:0007669"/>
    <property type="project" value="TreeGrafter"/>
</dbReference>
<feature type="transmembrane region" description="Helical" evidence="8">
    <location>
        <begin position="451"/>
        <end position="470"/>
    </location>
</feature>
<keyword evidence="5 8" id="KW-0472">Membrane</keyword>
<dbReference type="GO" id="GO:0042773">
    <property type="term" value="P:ATP synthesis coupled electron transport"/>
    <property type="evidence" value="ECO:0007669"/>
    <property type="project" value="InterPro"/>
</dbReference>
<feature type="transmembrane region" description="Helical" evidence="8">
    <location>
        <begin position="6"/>
        <end position="22"/>
    </location>
</feature>
<feature type="compositionally biased region" description="Basic and acidic residues" evidence="7">
    <location>
        <begin position="549"/>
        <end position="568"/>
    </location>
</feature>
<proteinExistence type="inferred from homology"/>
<dbReference type="GO" id="GO:0003954">
    <property type="term" value="F:NADH dehydrogenase activity"/>
    <property type="evidence" value="ECO:0007669"/>
    <property type="project" value="TreeGrafter"/>
</dbReference>
<comment type="similarity">
    <text evidence="2">Belongs to the complex I subunit 4 family.</text>
</comment>
<dbReference type="InterPro" id="IPR001750">
    <property type="entry name" value="ND/Mrp_TM"/>
</dbReference>
<gene>
    <name evidence="10" type="ORF">EHS15_05525</name>
</gene>
<feature type="transmembrane region" description="Helical" evidence="8">
    <location>
        <begin position="167"/>
        <end position="187"/>
    </location>
</feature>
<dbReference type="EMBL" id="RQHW01000016">
    <property type="protein sequence ID" value="TGN20152.1"/>
    <property type="molecule type" value="Genomic_DNA"/>
</dbReference>
<dbReference type="PANTHER" id="PTHR43507:SF1">
    <property type="entry name" value="NADH-UBIQUINONE OXIDOREDUCTASE CHAIN 4"/>
    <property type="match status" value="1"/>
</dbReference>
<evidence type="ECO:0000259" key="9">
    <source>
        <dbReference type="Pfam" id="PF00361"/>
    </source>
</evidence>
<sequence length="583" mass="64418">MPTQILSIIILLPLIGSLLITFQKRVGAIVLISALSSAFTTILSLSLFFFFDTDNSGLQFVHWIPDWIVSGRLSVDYHLGLDGLSLLLFALTAFLFFISSIASWSNIPKKIKEFHICLLVLETSVLGVFAAGNLVLFYVFWEMMVLPMTLMIGVWGGEERTKAALKYFLFSMAGSLFMLGGILTLYFKTGKTSIESLSTVDLSLFPAFLQVFLFFTFAIAFSVKIPLFPFHTWMPDVHTQAPTVGSVDLAGVLLKIGAYGFIRFCIPFFPGISLETKEIFQVLAVVGIIYGAMAALVQKDIKRIIAYSSLSHLGFCVLGIFSFTEEGAVGGMLQMISHGISTGMLFLMIGMIYERARTRDISEFGGLAKQMPIFSIFFMLAVLSSVGLPGTNGFIGEFLILVGSIKANYYLGGLASFGVVFGALYLLWFVKRFLFGMNKTIQARPYKDLSFREISLLTPLVVAIFWIGIYPQPFLDILKPSARVFLNSASVTSIQARTNPIRDFAGQPVGKVFTDYISLGAPLLSYEERLGKYASPYSLKLHPTIPSSHSKEESGHENLEGIEQKIESDFSPNLETVIPEGKK</sequence>
<feature type="domain" description="NADH:quinone oxidoreductase/Mrp antiporter transmembrane" evidence="9">
    <location>
        <begin position="131"/>
        <end position="421"/>
    </location>
</feature>
<evidence type="ECO:0000256" key="5">
    <source>
        <dbReference type="ARBA" id="ARBA00023136"/>
    </source>
</evidence>
<dbReference type="InterPro" id="IPR003918">
    <property type="entry name" value="NADH_UbQ_OxRdtase"/>
</dbReference>
<dbReference type="Proteomes" id="UP000298058">
    <property type="component" value="Unassembled WGS sequence"/>
</dbReference>
<dbReference type="GO" id="GO:0008137">
    <property type="term" value="F:NADH dehydrogenase (ubiquinone) activity"/>
    <property type="evidence" value="ECO:0007669"/>
    <property type="project" value="InterPro"/>
</dbReference>
<evidence type="ECO:0000256" key="1">
    <source>
        <dbReference type="ARBA" id="ARBA00004127"/>
    </source>
</evidence>
<keyword evidence="4 8" id="KW-1133">Transmembrane helix</keyword>
<evidence type="ECO:0000256" key="3">
    <source>
        <dbReference type="ARBA" id="ARBA00022692"/>
    </source>
</evidence>
<dbReference type="OrthoDB" id="9807568at2"/>
<feature type="transmembrane region" description="Helical" evidence="8">
    <location>
        <begin position="335"/>
        <end position="353"/>
    </location>
</feature>
<dbReference type="Pfam" id="PF00361">
    <property type="entry name" value="Proton_antipo_M"/>
    <property type="match status" value="1"/>
</dbReference>
<evidence type="ECO:0000256" key="6">
    <source>
        <dbReference type="RuleBase" id="RU000320"/>
    </source>
</evidence>
<feature type="transmembrane region" description="Helical" evidence="8">
    <location>
        <begin position="407"/>
        <end position="430"/>
    </location>
</feature>
<organism evidence="10 11">
    <name type="scientific">Leptospira idonii</name>
    <dbReference type="NCBI Taxonomy" id="1193500"/>
    <lineage>
        <taxon>Bacteria</taxon>
        <taxon>Pseudomonadati</taxon>
        <taxon>Spirochaetota</taxon>
        <taxon>Spirochaetia</taxon>
        <taxon>Leptospirales</taxon>
        <taxon>Leptospiraceae</taxon>
        <taxon>Leptospira</taxon>
    </lineage>
</organism>
<feature type="transmembrane region" description="Helical" evidence="8">
    <location>
        <begin position="83"/>
        <end position="102"/>
    </location>
</feature>
<feature type="transmembrane region" description="Helical" evidence="8">
    <location>
        <begin position="249"/>
        <end position="273"/>
    </location>
</feature>
<dbReference type="AlphaFoldDB" id="A0A4R9M226"/>
<comment type="caution">
    <text evidence="10">The sequence shown here is derived from an EMBL/GenBank/DDBJ whole genome shotgun (WGS) entry which is preliminary data.</text>
</comment>
<dbReference type="GO" id="GO:0015990">
    <property type="term" value="P:electron transport coupled proton transport"/>
    <property type="evidence" value="ECO:0007669"/>
    <property type="project" value="TreeGrafter"/>
</dbReference>
<dbReference type="PANTHER" id="PTHR43507">
    <property type="entry name" value="NADH-UBIQUINONE OXIDOREDUCTASE CHAIN 4"/>
    <property type="match status" value="1"/>
</dbReference>